<reference evidence="2 3" key="1">
    <citation type="submission" date="2023-07" db="EMBL/GenBank/DDBJ databases">
        <title>Genomic Encyclopedia of Type Strains, Phase IV (KMG-IV): sequencing the most valuable type-strain genomes for metagenomic binning, comparative biology and taxonomic classification.</title>
        <authorList>
            <person name="Goeker M."/>
        </authorList>
    </citation>
    <scope>NUCLEOTIDE SEQUENCE [LARGE SCALE GENOMIC DNA]</scope>
    <source>
        <strain evidence="2 3">DSM 100301</strain>
    </source>
</reference>
<organism evidence="2 3">
    <name type="scientific">Rhizobium paknamense</name>
    <dbReference type="NCBI Taxonomy" id="1206817"/>
    <lineage>
        <taxon>Bacteria</taxon>
        <taxon>Pseudomonadati</taxon>
        <taxon>Pseudomonadota</taxon>
        <taxon>Alphaproteobacteria</taxon>
        <taxon>Hyphomicrobiales</taxon>
        <taxon>Rhizobiaceae</taxon>
        <taxon>Rhizobium/Agrobacterium group</taxon>
        <taxon>Rhizobium</taxon>
    </lineage>
</organism>
<protein>
    <submittedName>
        <fullName evidence="2">Uncharacterized protein</fullName>
    </submittedName>
</protein>
<comment type="caution">
    <text evidence="2">The sequence shown here is derived from an EMBL/GenBank/DDBJ whole genome shotgun (WGS) entry which is preliminary data.</text>
</comment>
<feature type="transmembrane region" description="Helical" evidence="1">
    <location>
        <begin position="42"/>
        <end position="62"/>
    </location>
</feature>
<keyword evidence="3" id="KW-1185">Reference proteome</keyword>
<sequence>MGFKPDLYFFLMRIAAFRNRSLIRFGSKAVPVPTGEPDMSDLIFLALGCGGFIVLALYAGALDRL</sequence>
<keyword evidence="1" id="KW-1133">Transmembrane helix</keyword>
<evidence type="ECO:0000313" key="3">
    <source>
        <dbReference type="Proteomes" id="UP001235269"/>
    </source>
</evidence>
<accession>A0ABU0IC48</accession>
<dbReference type="Proteomes" id="UP001235269">
    <property type="component" value="Unassembled WGS sequence"/>
</dbReference>
<dbReference type="RefSeq" id="WP_307158000.1">
    <property type="nucleotide sequence ID" value="NZ_JAUSWH010000005.1"/>
</dbReference>
<evidence type="ECO:0000256" key="1">
    <source>
        <dbReference type="SAM" id="Phobius"/>
    </source>
</evidence>
<gene>
    <name evidence="2" type="ORF">QO005_002149</name>
</gene>
<keyword evidence="1" id="KW-0812">Transmembrane</keyword>
<evidence type="ECO:0000313" key="2">
    <source>
        <dbReference type="EMBL" id="MDQ0455809.1"/>
    </source>
</evidence>
<name>A0ABU0IC48_9HYPH</name>
<dbReference type="EMBL" id="JAUSWH010000005">
    <property type="protein sequence ID" value="MDQ0455809.1"/>
    <property type="molecule type" value="Genomic_DNA"/>
</dbReference>
<keyword evidence="1" id="KW-0472">Membrane</keyword>
<proteinExistence type="predicted"/>